<feature type="chain" id="PRO_5046761759" evidence="1">
    <location>
        <begin position="22"/>
        <end position="187"/>
    </location>
</feature>
<dbReference type="RefSeq" id="WP_263126307.1">
    <property type="nucleotide sequence ID" value="NZ_CP106753.1"/>
</dbReference>
<reference evidence="3" key="1">
    <citation type="submission" date="2022-10" db="EMBL/GenBank/DDBJ databases">
        <title>Chitiniphilus purpureus sp. nov., a novel chitin-degrading bacterium isolated from crawfish pond sediment.</title>
        <authorList>
            <person name="Li K."/>
        </authorList>
    </citation>
    <scope>NUCLEOTIDE SEQUENCE</scope>
    <source>
        <strain evidence="3">CD1</strain>
    </source>
</reference>
<dbReference type="SUPFAM" id="SSF101874">
    <property type="entry name" value="YceI-like"/>
    <property type="match status" value="1"/>
</dbReference>
<name>A0ABY6DRA8_9NEIS</name>
<evidence type="ECO:0000313" key="4">
    <source>
        <dbReference type="Proteomes" id="UP001061302"/>
    </source>
</evidence>
<keyword evidence="1" id="KW-0732">Signal</keyword>
<protein>
    <submittedName>
        <fullName evidence="3">YceI family protein</fullName>
    </submittedName>
</protein>
<gene>
    <name evidence="3" type="ORF">N8I74_07730</name>
</gene>
<dbReference type="Gene3D" id="2.40.128.110">
    <property type="entry name" value="Lipid/polyisoprenoid-binding, YceI-like"/>
    <property type="match status" value="1"/>
</dbReference>
<dbReference type="EMBL" id="CP106753">
    <property type="protein sequence ID" value="UXY16894.1"/>
    <property type="molecule type" value="Genomic_DNA"/>
</dbReference>
<dbReference type="PANTHER" id="PTHR34406">
    <property type="entry name" value="PROTEIN YCEI"/>
    <property type="match status" value="1"/>
</dbReference>
<accession>A0ABY6DRA8</accession>
<evidence type="ECO:0000256" key="1">
    <source>
        <dbReference type="SAM" id="SignalP"/>
    </source>
</evidence>
<proteinExistence type="predicted"/>
<keyword evidence="4" id="KW-1185">Reference proteome</keyword>
<dbReference type="Proteomes" id="UP001061302">
    <property type="component" value="Chromosome"/>
</dbReference>
<organism evidence="3 4">
    <name type="scientific">Chitiniphilus purpureus</name>
    <dbReference type="NCBI Taxonomy" id="2981137"/>
    <lineage>
        <taxon>Bacteria</taxon>
        <taxon>Pseudomonadati</taxon>
        <taxon>Pseudomonadota</taxon>
        <taxon>Betaproteobacteria</taxon>
        <taxon>Neisseriales</taxon>
        <taxon>Chitinibacteraceae</taxon>
        <taxon>Chitiniphilus</taxon>
    </lineage>
</organism>
<dbReference type="InterPro" id="IPR007372">
    <property type="entry name" value="Lipid/polyisoprenoid-bd_YceI"/>
</dbReference>
<dbReference type="SMART" id="SM00867">
    <property type="entry name" value="YceI"/>
    <property type="match status" value="1"/>
</dbReference>
<dbReference type="InterPro" id="IPR036761">
    <property type="entry name" value="TTHA0802/YceI-like_sf"/>
</dbReference>
<feature type="signal peptide" evidence="1">
    <location>
        <begin position="1"/>
        <end position="21"/>
    </location>
</feature>
<dbReference type="PANTHER" id="PTHR34406:SF1">
    <property type="entry name" value="PROTEIN YCEI"/>
    <property type="match status" value="1"/>
</dbReference>
<evidence type="ECO:0000259" key="2">
    <source>
        <dbReference type="SMART" id="SM00867"/>
    </source>
</evidence>
<sequence>MRFSILVAAVLATGLTLPALAAQTLVPAKSRLGFSFQQMGVTVDGGFKQYSAQVNFDPAKPETTQATFSVDLASIDVGGPDGNAEVRRKAWFDTAAHPKATFTAKSVKALGGGKFEARGPLVIKGISRDIVAQFTAKPAGSDLVLEGGFPVKRLQYRLGEGAWADTETVADDVHVKFRFTLTGKPGQ</sequence>
<feature type="domain" description="Lipid/polyisoprenoid-binding YceI-like" evidence="2">
    <location>
        <begin position="22"/>
        <end position="184"/>
    </location>
</feature>
<evidence type="ECO:0000313" key="3">
    <source>
        <dbReference type="EMBL" id="UXY16894.1"/>
    </source>
</evidence>
<dbReference type="Pfam" id="PF04264">
    <property type="entry name" value="YceI"/>
    <property type="match status" value="1"/>
</dbReference>